<dbReference type="GO" id="GO:0005524">
    <property type="term" value="F:ATP binding"/>
    <property type="evidence" value="ECO:0007669"/>
    <property type="project" value="TreeGrafter"/>
</dbReference>
<name>A0A7T0BUU2_9BACT</name>
<dbReference type="AlphaFoldDB" id="A0A7T0BUU2"/>
<dbReference type="KEGG" id="nli:G3M70_02740"/>
<dbReference type="GO" id="GO:0070490">
    <property type="term" value="P:protein pupylation"/>
    <property type="evidence" value="ECO:0007669"/>
    <property type="project" value="TreeGrafter"/>
</dbReference>
<accession>A0A7T0BUU2</accession>
<evidence type="ECO:0000313" key="1">
    <source>
        <dbReference type="EMBL" id="QPJ60862.1"/>
    </source>
</evidence>
<dbReference type="GO" id="GO:0010498">
    <property type="term" value="P:proteasomal protein catabolic process"/>
    <property type="evidence" value="ECO:0007669"/>
    <property type="project" value="InterPro"/>
</dbReference>
<reference evidence="1 2" key="1">
    <citation type="submission" date="2020-02" db="EMBL/GenBank/DDBJ databases">
        <title>Genomic and physiological characterization of two novel Nitrospinaceae genera.</title>
        <authorList>
            <person name="Mueller A.J."/>
            <person name="Jung M.-Y."/>
            <person name="Strachan C.R."/>
            <person name="Herbold C.W."/>
            <person name="Kirkegaard R.H."/>
            <person name="Daims H."/>
        </authorList>
    </citation>
    <scope>NUCLEOTIDE SEQUENCE [LARGE SCALE GENOMIC DNA]</scope>
    <source>
        <strain evidence="1">EB</strain>
    </source>
</reference>
<dbReference type="GO" id="GO:0019941">
    <property type="term" value="P:modification-dependent protein catabolic process"/>
    <property type="evidence" value="ECO:0007669"/>
    <property type="project" value="InterPro"/>
</dbReference>
<organism evidence="1 2">
    <name type="scientific">Candidatus Nitronauta litoralis</name>
    <dbReference type="NCBI Taxonomy" id="2705533"/>
    <lineage>
        <taxon>Bacteria</taxon>
        <taxon>Pseudomonadati</taxon>
        <taxon>Nitrospinota/Tectimicrobiota group</taxon>
        <taxon>Nitrospinota</taxon>
        <taxon>Nitrospinia</taxon>
        <taxon>Nitrospinales</taxon>
        <taxon>Nitrospinaceae</taxon>
        <taxon>Candidatus Nitronauta</taxon>
    </lineage>
</organism>
<dbReference type="GO" id="GO:0000502">
    <property type="term" value="C:proteasome complex"/>
    <property type="evidence" value="ECO:0007669"/>
    <property type="project" value="UniProtKB-KW"/>
</dbReference>
<dbReference type="PANTHER" id="PTHR42307:SF2">
    <property type="entry name" value="PUP DEAMIDASE_DEPUPYLASE"/>
    <property type="match status" value="1"/>
</dbReference>
<evidence type="ECO:0000313" key="2">
    <source>
        <dbReference type="Proteomes" id="UP000594688"/>
    </source>
</evidence>
<dbReference type="Pfam" id="PF03136">
    <property type="entry name" value="Pup_ligase"/>
    <property type="match status" value="1"/>
</dbReference>
<sequence length="497" mass="57301">MSQQVPLLGIETEYGIIREDLETSDPVEESMELLRVCKQPGVFQKWDYRKERTHLDMRGFTVDRLAQDEEEDEFCEEDRKRPYTYLDMKSDRVLTNGARFYNDHTHPEYGTPECASLFDLVAHDMAGEDIVRDCVRLRNEEIGTDGLQVFKNNTDYSGHSYGTHDNYLIQRSLPFETWANALLAFLVTRQLYAGAGKIGAEGAHADGFTGLQLAQRSDFMEAIMNIETMTKRPIINTRDEPHANSSLYRRLHLILGDANMSSYATALKVGSTRQVLRLIGEEKLKDFPELKNPVNDCRTVSRDLSGKVLLNRKQSGTITPIEIQRAYLEQVAEHPPGEDENEHVEYEWVVREWTRTLDDLEKDPDQLDDRIDWAIKRSLFRDFMASENISWDDPVMQSLDLEYHNLDPERGLYTALQTQEGITNLIPRDRVESAINCPPEDTRAAIRGQMVQLYKDRIRKVHWTGIELIDGEVLDLTDIITQNDVELELQSRKEQLA</sequence>
<gene>
    <name evidence="1" type="ORF">G3M70_02740</name>
</gene>
<proteinExistence type="predicted"/>
<dbReference type="EMBL" id="CP048685">
    <property type="protein sequence ID" value="QPJ60862.1"/>
    <property type="molecule type" value="Genomic_DNA"/>
</dbReference>
<dbReference type="PANTHER" id="PTHR42307">
    <property type="entry name" value="PUP DEAMIDASE/DEPUPYLASE"/>
    <property type="match status" value="1"/>
</dbReference>
<dbReference type="InterPro" id="IPR004347">
    <property type="entry name" value="Pup_ligase/deamidase"/>
</dbReference>
<keyword evidence="1" id="KW-0647">Proteasome</keyword>
<dbReference type="Proteomes" id="UP000594688">
    <property type="component" value="Chromosome"/>
</dbReference>
<protein>
    <submittedName>
        <fullName evidence="1">Proteasome accessory factor PafA2 family protein</fullName>
    </submittedName>
</protein>